<name>A0ABX3YEH8_9ACTN</name>
<keyword evidence="2" id="KW-0812">Transmembrane</keyword>
<keyword evidence="2" id="KW-0472">Membrane</keyword>
<gene>
    <name evidence="3" type="ORF">OQI_22400</name>
</gene>
<evidence type="ECO:0000256" key="2">
    <source>
        <dbReference type="SAM" id="Phobius"/>
    </source>
</evidence>
<evidence type="ECO:0000313" key="3">
    <source>
        <dbReference type="EMBL" id="OSZ58315.1"/>
    </source>
</evidence>
<feature type="compositionally biased region" description="Gly residues" evidence="1">
    <location>
        <begin position="178"/>
        <end position="187"/>
    </location>
</feature>
<evidence type="ECO:0008006" key="5">
    <source>
        <dbReference type="Google" id="ProtNLM"/>
    </source>
</evidence>
<keyword evidence="2" id="KW-1133">Transmembrane helix</keyword>
<reference evidence="3 4" key="1">
    <citation type="submission" date="2016-12" db="EMBL/GenBank/DDBJ databases">
        <title>Genome Mining:The Detection of Biosynthetic Gene Clusters to Aid in the Expression of Curamycin A produced by Streptomyces sp. strain CZA14.</title>
        <authorList>
            <person name="Durrell K.A."/>
            <person name="Kirby B.M."/>
            <person name="Khan W."/>
            <person name="Mthethwa T."/>
            <person name="Le Roes-Hill M."/>
        </authorList>
    </citation>
    <scope>NUCLEOTIDE SEQUENCE [LARGE SCALE GENOMIC DNA]</scope>
    <source>
        <strain evidence="3 4">CZA14</strain>
    </source>
</reference>
<feature type="compositionally biased region" description="Pro residues" evidence="1">
    <location>
        <begin position="152"/>
        <end position="164"/>
    </location>
</feature>
<sequence>MLRQVAAGVPDASDAPVFVDETGRRVRRFRRIGMAVGLVCAAFAVVTVATLLSGDSEAPALPVPEQNADRPASQVDSPPLDAESAPPSAPDSDGAPGSSAGTTPTQGAVDAVPDVPTAPADPGSAVQDPAPTATGAVTGPGFTPSGTGAPAPSQPPADPAPDPTPADDDPSTAPSPITGGGNPGNGVGTDRRPGRTSVDSPLSAHASSPEHVL</sequence>
<protein>
    <recommendedName>
        <fullName evidence="5">Translation initiation factor IF-2</fullName>
    </recommendedName>
</protein>
<proteinExistence type="predicted"/>
<feature type="region of interest" description="Disordered" evidence="1">
    <location>
        <begin position="59"/>
        <end position="213"/>
    </location>
</feature>
<keyword evidence="4" id="KW-1185">Reference proteome</keyword>
<evidence type="ECO:0000256" key="1">
    <source>
        <dbReference type="SAM" id="MobiDB-lite"/>
    </source>
</evidence>
<feature type="transmembrane region" description="Helical" evidence="2">
    <location>
        <begin position="32"/>
        <end position="52"/>
    </location>
</feature>
<evidence type="ECO:0000313" key="4">
    <source>
        <dbReference type="Proteomes" id="UP000194266"/>
    </source>
</evidence>
<organism evidence="3 4">
    <name type="scientific">Streptomyces pharetrae CZA14</name>
    <dbReference type="NCBI Taxonomy" id="1144883"/>
    <lineage>
        <taxon>Bacteria</taxon>
        <taxon>Bacillati</taxon>
        <taxon>Actinomycetota</taxon>
        <taxon>Actinomycetes</taxon>
        <taxon>Kitasatosporales</taxon>
        <taxon>Streptomycetaceae</taxon>
        <taxon>Streptomyces</taxon>
    </lineage>
</organism>
<feature type="compositionally biased region" description="Low complexity" evidence="1">
    <location>
        <begin position="108"/>
        <end position="122"/>
    </location>
</feature>
<accession>A0ABX3YEH8</accession>
<dbReference type="Proteomes" id="UP000194266">
    <property type="component" value="Unassembled WGS sequence"/>
</dbReference>
<comment type="caution">
    <text evidence="3">The sequence shown here is derived from an EMBL/GenBank/DDBJ whole genome shotgun (WGS) entry which is preliminary data.</text>
</comment>
<dbReference type="EMBL" id="MRYD01000131">
    <property type="protein sequence ID" value="OSZ58315.1"/>
    <property type="molecule type" value="Genomic_DNA"/>
</dbReference>
<feature type="compositionally biased region" description="Low complexity" evidence="1">
    <location>
        <begin position="76"/>
        <end position="101"/>
    </location>
</feature>